<protein>
    <recommendedName>
        <fullName evidence="5">DUF2157 domain-containing protein</fullName>
    </recommendedName>
</protein>
<organism evidence="3 4">
    <name type="scientific">Chitinophaga tropicalis</name>
    <dbReference type="NCBI Taxonomy" id="2683588"/>
    <lineage>
        <taxon>Bacteria</taxon>
        <taxon>Pseudomonadati</taxon>
        <taxon>Bacteroidota</taxon>
        <taxon>Chitinophagia</taxon>
        <taxon>Chitinophagales</taxon>
        <taxon>Chitinophagaceae</taxon>
        <taxon>Chitinophaga</taxon>
    </lineage>
</organism>
<sequence length="389" mass="42406">MIAYNSKELDNISIQEEATAALEKECITAEEHAAIVAAHPSSLYTPNIFMRIGLFILTSIIMLFSSGLFALMSLGGGDEGITALSFILGIISYIVLEVMVREKKHHKSGADSALMWWASVSILVGIGVATSGDLGILAWSLTVLLLSLWFTLRFADVSMSIIAHLAFLATLFSISIRLGTAGRIITPFLLMGASLGVYLLAGKLSRIHTYRHYRRCLEVLKALGLLTLYVSGNYFVVREVSNEMFGLDLQPGESIPGGWIFWIFTVVLPPLYIYLGLRWKDRILLIAGLILLAAIVFTIRYYHSVAPIEVAMTLGGAFMILVAYFVTKYLKEPKKGFTAAGDDEKHALQRLQIEAVIISQTMSHTPQPTQGEVNFGGGTGSGGGATGEY</sequence>
<feature type="transmembrane region" description="Helical" evidence="2">
    <location>
        <begin position="161"/>
        <end position="178"/>
    </location>
</feature>
<dbReference type="AlphaFoldDB" id="A0A7K1U4V7"/>
<feature type="transmembrane region" description="Helical" evidence="2">
    <location>
        <begin position="284"/>
        <end position="302"/>
    </location>
</feature>
<feature type="transmembrane region" description="Helical" evidence="2">
    <location>
        <begin position="257"/>
        <end position="277"/>
    </location>
</feature>
<evidence type="ECO:0000313" key="3">
    <source>
        <dbReference type="EMBL" id="MVT09393.1"/>
    </source>
</evidence>
<name>A0A7K1U4V7_9BACT</name>
<keyword evidence="4" id="KW-1185">Reference proteome</keyword>
<dbReference type="EMBL" id="WRXN01000005">
    <property type="protein sequence ID" value="MVT09393.1"/>
    <property type="molecule type" value="Genomic_DNA"/>
</dbReference>
<evidence type="ECO:0000313" key="4">
    <source>
        <dbReference type="Proteomes" id="UP000461730"/>
    </source>
</evidence>
<keyword evidence="2" id="KW-0812">Transmembrane</keyword>
<feature type="transmembrane region" description="Helical" evidence="2">
    <location>
        <begin position="52"/>
        <end position="74"/>
    </location>
</feature>
<dbReference type="RefSeq" id="WP_157306840.1">
    <property type="nucleotide sequence ID" value="NZ_WRXN01000005.1"/>
</dbReference>
<feature type="transmembrane region" description="Helical" evidence="2">
    <location>
        <begin position="136"/>
        <end position="154"/>
    </location>
</feature>
<feature type="transmembrane region" description="Helical" evidence="2">
    <location>
        <begin position="112"/>
        <end position="130"/>
    </location>
</feature>
<evidence type="ECO:0000256" key="1">
    <source>
        <dbReference type="SAM" id="MobiDB-lite"/>
    </source>
</evidence>
<feature type="compositionally biased region" description="Gly residues" evidence="1">
    <location>
        <begin position="374"/>
        <end position="389"/>
    </location>
</feature>
<accession>A0A7K1U4V7</accession>
<evidence type="ECO:0000256" key="2">
    <source>
        <dbReference type="SAM" id="Phobius"/>
    </source>
</evidence>
<feature type="transmembrane region" description="Helical" evidence="2">
    <location>
        <begin position="80"/>
        <end position="100"/>
    </location>
</feature>
<evidence type="ECO:0008006" key="5">
    <source>
        <dbReference type="Google" id="ProtNLM"/>
    </source>
</evidence>
<feature type="transmembrane region" description="Helical" evidence="2">
    <location>
        <begin position="216"/>
        <end position="237"/>
    </location>
</feature>
<reference evidence="3 4" key="1">
    <citation type="submission" date="2019-12" db="EMBL/GenBank/DDBJ databases">
        <title>Chitinophaga sp. strain ysch24 (GDMCC 1.1355), whole genome shotgun sequence.</title>
        <authorList>
            <person name="Zhang X."/>
        </authorList>
    </citation>
    <scope>NUCLEOTIDE SEQUENCE [LARGE SCALE GENOMIC DNA]</scope>
    <source>
        <strain evidence="4">ysch24</strain>
    </source>
</reference>
<keyword evidence="2" id="KW-1133">Transmembrane helix</keyword>
<feature type="transmembrane region" description="Helical" evidence="2">
    <location>
        <begin position="308"/>
        <end position="326"/>
    </location>
</feature>
<gene>
    <name evidence="3" type="ORF">GO493_14070</name>
</gene>
<keyword evidence="2" id="KW-0472">Membrane</keyword>
<comment type="caution">
    <text evidence="3">The sequence shown here is derived from an EMBL/GenBank/DDBJ whole genome shotgun (WGS) entry which is preliminary data.</text>
</comment>
<feature type="region of interest" description="Disordered" evidence="1">
    <location>
        <begin position="368"/>
        <end position="389"/>
    </location>
</feature>
<dbReference type="Proteomes" id="UP000461730">
    <property type="component" value="Unassembled WGS sequence"/>
</dbReference>
<feature type="transmembrane region" description="Helical" evidence="2">
    <location>
        <begin position="184"/>
        <end position="204"/>
    </location>
</feature>
<proteinExistence type="predicted"/>